<organism evidence="9 10">
    <name type="scientific">Oceanimonas pelagia</name>
    <dbReference type="NCBI Taxonomy" id="3028314"/>
    <lineage>
        <taxon>Bacteria</taxon>
        <taxon>Pseudomonadati</taxon>
        <taxon>Pseudomonadota</taxon>
        <taxon>Gammaproteobacteria</taxon>
        <taxon>Aeromonadales</taxon>
        <taxon>Aeromonadaceae</taxon>
        <taxon>Oceanimonas</taxon>
    </lineage>
</organism>
<dbReference type="PANTHER" id="PTHR48111:SF1">
    <property type="entry name" value="TWO-COMPONENT RESPONSE REGULATOR ORR33"/>
    <property type="match status" value="1"/>
</dbReference>
<name>A0AA50KPB1_9GAMM</name>
<dbReference type="GO" id="GO:0000156">
    <property type="term" value="F:phosphorelay response regulator activity"/>
    <property type="evidence" value="ECO:0007669"/>
    <property type="project" value="TreeGrafter"/>
</dbReference>
<dbReference type="EMBL" id="CP118224">
    <property type="protein sequence ID" value="WMC10592.1"/>
    <property type="molecule type" value="Genomic_DNA"/>
</dbReference>
<dbReference type="Gene3D" id="1.10.3210.10">
    <property type="entry name" value="Hypothetical protein af1432"/>
    <property type="match status" value="1"/>
</dbReference>
<dbReference type="InterPro" id="IPR001789">
    <property type="entry name" value="Sig_transdc_resp-reg_receiver"/>
</dbReference>
<feature type="domain" description="HDOD" evidence="8">
    <location>
        <begin position="153"/>
        <end position="343"/>
    </location>
</feature>
<dbReference type="GO" id="GO:0006355">
    <property type="term" value="P:regulation of DNA-templated transcription"/>
    <property type="evidence" value="ECO:0007669"/>
    <property type="project" value="TreeGrafter"/>
</dbReference>
<proteinExistence type="predicted"/>
<feature type="domain" description="Response regulatory" evidence="7">
    <location>
        <begin position="7"/>
        <end position="123"/>
    </location>
</feature>
<dbReference type="SUPFAM" id="SSF109604">
    <property type="entry name" value="HD-domain/PDEase-like"/>
    <property type="match status" value="1"/>
</dbReference>
<evidence type="ECO:0000256" key="3">
    <source>
        <dbReference type="ARBA" id="ARBA00023015"/>
    </source>
</evidence>
<keyword evidence="10" id="KW-1185">Reference proteome</keyword>
<dbReference type="AlphaFoldDB" id="A0AA50KPB1"/>
<dbReference type="Proteomes" id="UP001223802">
    <property type="component" value="Chromosome"/>
</dbReference>
<evidence type="ECO:0000256" key="5">
    <source>
        <dbReference type="ARBA" id="ARBA00023163"/>
    </source>
</evidence>
<dbReference type="SMART" id="SM00448">
    <property type="entry name" value="REC"/>
    <property type="match status" value="1"/>
</dbReference>
<dbReference type="InterPro" id="IPR039420">
    <property type="entry name" value="WalR-like"/>
</dbReference>
<dbReference type="PANTHER" id="PTHR48111">
    <property type="entry name" value="REGULATOR OF RPOS"/>
    <property type="match status" value="1"/>
</dbReference>
<dbReference type="RefSeq" id="WP_306761870.1">
    <property type="nucleotide sequence ID" value="NZ_CP118224.1"/>
</dbReference>
<keyword evidence="3" id="KW-0805">Transcription regulation</keyword>
<protein>
    <submittedName>
        <fullName evidence="9">Response regulator</fullName>
    </submittedName>
</protein>
<reference evidence="9 10" key="1">
    <citation type="submission" date="2023-02" db="EMBL/GenBank/DDBJ databases">
        <title>Complete genome sequence of a novel bacterium Oceanimonas sp. NTOU-MSR1 isolated from marine coast sediment.</title>
        <authorList>
            <person name="Yang H.-T."/>
            <person name="Chen Y.-L."/>
            <person name="Ho Y.-N."/>
        </authorList>
    </citation>
    <scope>NUCLEOTIDE SEQUENCE [LARGE SCALE GENOMIC DNA]</scope>
    <source>
        <strain evidence="9 10">NTOU-MSR1</strain>
    </source>
</reference>
<evidence type="ECO:0000256" key="6">
    <source>
        <dbReference type="PROSITE-ProRule" id="PRU00169"/>
    </source>
</evidence>
<evidence type="ECO:0000313" key="10">
    <source>
        <dbReference type="Proteomes" id="UP001223802"/>
    </source>
</evidence>
<evidence type="ECO:0000259" key="7">
    <source>
        <dbReference type="PROSITE" id="PS50110"/>
    </source>
</evidence>
<feature type="modified residue" description="4-aspartylphosphate" evidence="6">
    <location>
        <position position="58"/>
    </location>
</feature>
<evidence type="ECO:0000256" key="2">
    <source>
        <dbReference type="ARBA" id="ARBA00023012"/>
    </source>
</evidence>
<accession>A0AA50KPB1</accession>
<dbReference type="PROSITE" id="PS50110">
    <property type="entry name" value="RESPONSE_REGULATORY"/>
    <property type="match status" value="1"/>
</dbReference>
<sequence>MSRYCVNILLLEDDELIADLVEAVVTGLGSDIRVTHATTLTAARNAWQRQGADLVLCDWNLPDGSGLDLVRLIRHHDNNTPVIIISASSDREHVKLALHQGITDFIAKPFDVAMLHQRLQPVLDTLRKQHPASSSSLPPPEQWLEQALGDRLQLPGELSADQVLPLLGQSEELTAAELASQWKNQTALTARLLQLANNISLKRSGQPVSRPSEAIALLGIPMSLSCAMAMALNIAGGLNAPALQARARNYQAHSEQVAAIARAMAISLELDGASCHAAGLLSRCGELAVLRTLQAYIDRGGRLDEAGLDTLLREWGPRYGNRLKIQWGLPIPLRELAGAVHMAPSHATRKALMVMHLAGLRVASQLHGPEAERLLRRTGLDPDKWLDTPA</sequence>
<keyword evidence="4" id="KW-0238">DNA-binding</keyword>
<gene>
    <name evidence="9" type="ORF">PU634_16195</name>
</gene>
<keyword evidence="1 6" id="KW-0597">Phosphoprotein</keyword>
<evidence type="ECO:0000256" key="1">
    <source>
        <dbReference type="ARBA" id="ARBA00022553"/>
    </source>
</evidence>
<dbReference type="SUPFAM" id="SSF52172">
    <property type="entry name" value="CheY-like"/>
    <property type="match status" value="1"/>
</dbReference>
<dbReference type="Gene3D" id="3.40.50.2300">
    <property type="match status" value="1"/>
</dbReference>
<dbReference type="InterPro" id="IPR013976">
    <property type="entry name" value="HDOD"/>
</dbReference>
<evidence type="ECO:0000256" key="4">
    <source>
        <dbReference type="ARBA" id="ARBA00023125"/>
    </source>
</evidence>
<keyword evidence="2" id="KW-0902">Two-component regulatory system</keyword>
<dbReference type="InterPro" id="IPR011006">
    <property type="entry name" value="CheY-like_superfamily"/>
</dbReference>
<evidence type="ECO:0000313" key="9">
    <source>
        <dbReference type="EMBL" id="WMC10592.1"/>
    </source>
</evidence>
<dbReference type="PROSITE" id="PS51833">
    <property type="entry name" value="HDOD"/>
    <property type="match status" value="1"/>
</dbReference>
<dbReference type="Pfam" id="PF08668">
    <property type="entry name" value="HDOD"/>
    <property type="match status" value="1"/>
</dbReference>
<evidence type="ECO:0000259" key="8">
    <source>
        <dbReference type="PROSITE" id="PS51833"/>
    </source>
</evidence>
<dbReference type="Pfam" id="PF00072">
    <property type="entry name" value="Response_reg"/>
    <property type="match status" value="1"/>
</dbReference>
<dbReference type="GO" id="GO:0005829">
    <property type="term" value="C:cytosol"/>
    <property type="evidence" value="ECO:0007669"/>
    <property type="project" value="TreeGrafter"/>
</dbReference>
<dbReference type="GO" id="GO:0000976">
    <property type="term" value="F:transcription cis-regulatory region binding"/>
    <property type="evidence" value="ECO:0007669"/>
    <property type="project" value="TreeGrafter"/>
</dbReference>
<dbReference type="GO" id="GO:0032993">
    <property type="term" value="C:protein-DNA complex"/>
    <property type="evidence" value="ECO:0007669"/>
    <property type="project" value="TreeGrafter"/>
</dbReference>
<dbReference type="CDD" id="cd00156">
    <property type="entry name" value="REC"/>
    <property type="match status" value="1"/>
</dbReference>
<keyword evidence="5" id="KW-0804">Transcription</keyword>
<dbReference type="KEGG" id="ope:PU634_16195"/>